<evidence type="ECO:0000259" key="1">
    <source>
        <dbReference type="Pfam" id="PF14534"/>
    </source>
</evidence>
<dbReference type="SUPFAM" id="SSF54427">
    <property type="entry name" value="NTF2-like"/>
    <property type="match status" value="1"/>
</dbReference>
<dbReference type="Gene3D" id="3.10.450.50">
    <property type="match status" value="1"/>
</dbReference>
<dbReference type="InterPro" id="IPR027843">
    <property type="entry name" value="DUF4440"/>
</dbReference>
<dbReference type="EMBL" id="RPFL01000005">
    <property type="protein sequence ID" value="RPD89797.1"/>
    <property type="molecule type" value="Genomic_DNA"/>
</dbReference>
<dbReference type="Pfam" id="PF14534">
    <property type="entry name" value="DUF4440"/>
    <property type="match status" value="1"/>
</dbReference>
<dbReference type="RefSeq" id="WP_123803877.1">
    <property type="nucleotide sequence ID" value="NZ_RPFL01000005.1"/>
</dbReference>
<feature type="domain" description="DUF4440" evidence="1">
    <location>
        <begin position="43"/>
        <end position="148"/>
    </location>
</feature>
<dbReference type="InterPro" id="IPR032710">
    <property type="entry name" value="NTF2-like_dom_sf"/>
</dbReference>
<organism evidence="2 3">
    <name type="scientific">Neisseria weixii</name>
    <dbReference type="NCBI Taxonomy" id="1853276"/>
    <lineage>
        <taxon>Bacteria</taxon>
        <taxon>Pseudomonadati</taxon>
        <taxon>Pseudomonadota</taxon>
        <taxon>Betaproteobacteria</taxon>
        <taxon>Neisseriales</taxon>
        <taxon>Neisseriaceae</taxon>
        <taxon>Neisseria</taxon>
    </lineage>
</organism>
<dbReference type="Proteomes" id="UP000272412">
    <property type="component" value="Unassembled WGS sequence"/>
</dbReference>
<protein>
    <submittedName>
        <fullName evidence="2">Nuclear transport factor 2 family protein</fullName>
    </submittedName>
</protein>
<name>A0A3N4N6L7_9NEIS</name>
<dbReference type="AlphaFoldDB" id="A0A3N4N6L7"/>
<gene>
    <name evidence="2" type="ORF">EGK74_03165</name>
</gene>
<keyword evidence="3" id="KW-1185">Reference proteome</keyword>
<evidence type="ECO:0000313" key="2">
    <source>
        <dbReference type="EMBL" id="RPD89797.1"/>
    </source>
</evidence>
<reference evidence="2 3" key="1">
    <citation type="submission" date="2018-11" db="EMBL/GenBank/DDBJ databases">
        <title>Neisseria weixii sp. nov. isolated from the rectal contents of plateau pika (Ochotona cruzoniae).</title>
        <authorList>
            <person name="Zhang G."/>
        </authorList>
    </citation>
    <scope>NUCLEOTIDE SEQUENCE [LARGE SCALE GENOMIC DNA]</scope>
    <source>
        <strain evidence="2 3">10009</strain>
    </source>
</reference>
<accession>A0A3N4N6L7</accession>
<dbReference type="PROSITE" id="PS51257">
    <property type="entry name" value="PROKAR_LIPOPROTEIN"/>
    <property type="match status" value="1"/>
</dbReference>
<sequence>MIKHFSLTTLLGISACTYADTDPSEQANKQMDKQAISDEQVLANIYRQINQAMLDKNTETIGKLTTNDFTLTHITGYKQSKVEWLNHIETNKMQYHQIDEQSVNVRIDGNTADVIGRAYTRATIWGANGTWNLQLHYQAVKTNNTWQMQNAVAALF</sequence>
<comment type="caution">
    <text evidence="2">The sequence shown here is derived from an EMBL/GenBank/DDBJ whole genome shotgun (WGS) entry which is preliminary data.</text>
</comment>
<evidence type="ECO:0000313" key="3">
    <source>
        <dbReference type="Proteomes" id="UP000272412"/>
    </source>
</evidence>
<dbReference type="OrthoDB" id="5146008at2"/>
<proteinExistence type="predicted"/>